<evidence type="ECO:0000313" key="7">
    <source>
        <dbReference type="EMBL" id="QOL19817.1"/>
    </source>
</evidence>
<evidence type="ECO:0000256" key="1">
    <source>
        <dbReference type="ARBA" id="ARBA00004141"/>
    </source>
</evidence>
<evidence type="ECO:0000313" key="8">
    <source>
        <dbReference type="Proteomes" id="UP000594001"/>
    </source>
</evidence>
<dbReference type="SUPFAM" id="SSF103473">
    <property type="entry name" value="MFS general substrate transporter"/>
    <property type="match status" value="1"/>
</dbReference>
<dbReference type="InterPro" id="IPR036259">
    <property type="entry name" value="MFS_trans_sf"/>
</dbReference>
<dbReference type="InterPro" id="IPR005829">
    <property type="entry name" value="Sugar_transporter_CS"/>
</dbReference>
<dbReference type="PROSITE" id="PS00216">
    <property type="entry name" value="SUGAR_TRANSPORT_1"/>
    <property type="match status" value="1"/>
</dbReference>
<evidence type="ECO:0000256" key="4">
    <source>
        <dbReference type="ARBA" id="ARBA00023136"/>
    </source>
</evidence>
<reference evidence="7 8" key="1">
    <citation type="submission" date="2020-06" db="EMBL/GenBank/DDBJ databases">
        <title>The endosymbiont of the kinetoplastid Bodo saltans is a Paracaedibacter-like alpha-proteobacterium possessing a putative toxin-antitoxin system.</title>
        <authorList>
            <person name="Midha S."/>
            <person name="Rigden D.J."/>
            <person name="Siozios S."/>
            <person name="Hurst G.D.D."/>
            <person name="Jackson A.P."/>
        </authorList>
    </citation>
    <scope>NUCLEOTIDE SEQUENCE [LARGE SCALE GENOMIC DNA]</scope>
    <source>
        <strain evidence="7">Lake Konstanz</strain>
    </source>
</reference>
<dbReference type="GO" id="GO:0016020">
    <property type="term" value="C:membrane"/>
    <property type="evidence" value="ECO:0007669"/>
    <property type="project" value="UniProtKB-SubCell"/>
</dbReference>
<dbReference type="Gene3D" id="1.20.1250.20">
    <property type="entry name" value="MFS general substrate transporter like domains"/>
    <property type="match status" value="2"/>
</dbReference>
<feature type="transmembrane region" description="Helical" evidence="5">
    <location>
        <begin position="190"/>
        <end position="211"/>
    </location>
</feature>
<feature type="domain" description="Major facilitator superfamily (MFS) profile" evidence="6">
    <location>
        <begin position="27"/>
        <end position="418"/>
    </location>
</feature>
<feature type="transmembrane region" description="Helical" evidence="5">
    <location>
        <begin position="167"/>
        <end position="184"/>
    </location>
</feature>
<dbReference type="InterPro" id="IPR020846">
    <property type="entry name" value="MFS_dom"/>
</dbReference>
<evidence type="ECO:0000256" key="2">
    <source>
        <dbReference type="ARBA" id="ARBA00022692"/>
    </source>
</evidence>
<feature type="transmembrane region" description="Helical" evidence="5">
    <location>
        <begin position="305"/>
        <end position="324"/>
    </location>
</feature>
<dbReference type="PROSITE" id="PS50850">
    <property type="entry name" value="MFS"/>
    <property type="match status" value="1"/>
</dbReference>
<dbReference type="RefSeq" id="WP_350332559.1">
    <property type="nucleotide sequence ID" value="NZ_CP054719.1"/>
</dbReference>
<feature type="transmembrane region" description="Helical" evidence="5">
    <location>
        <begin position="274"/>
        <end position="293"/>
    </location>
</feature>
<dbReference type="InterPro" id="IPR011701">
    <property type="entry name" value="MFS"/>
</dbReference>
<dbReference type="GO" id="GO:0022857">
    <property type="term" value="F:transmembrane transporter activity"/>
    <property type="evidence" value="ECO:0007669"/>
    <property type="project" value="InterPro"/>
</dbReference>
<accession>A0A7L9RT78</accession>
<feature type="transmembrane region" description="Helical" evidence="5">
    <location>
        <begin position="330"/>
        <end position="352"/>
    </location>
</feature>
<proteinExistence type="predicted"/>
<protein>
    <submittedName>
        <fullName evidence="7">Sialic acid transporter</fullName>
    </submittedName>
</protein>
<comment type="subcellular location">
    <subcellularLocation>
        <location evidence="1">Membrane</location>
        <topology evidence="1">Multi-pass membrane protein</topology>
    </subcellularLocation>
</comment>
<feature type="transmembrane region" description="Helical" evidence="5">
    <location>
        <begin position="242"/>
        <end position="262"/>
    </location>
</feature>
<feature type="transmembrane region" description="Helical" evidence="5">
    <location>
        <begin position="95"/>
        <end position="122"/>
    </location>
</feature>
<name>A0A7L9RT78_9PROT</name>
<feature type="transmembrane region" description="Helical" evidence="5">
    <location>
        <begin position="28"/>
        <end position="54"/>
    </location>
</feature>
<keyword evidence="3 5" id="KW-1133">Transmembrane helix</keyword>
<dbReference type="KEGG" id="pbal:CPBP_00586"/>
<dbReference type="CDD" id="cd17370">
    <property type="entry name" value="MFS_MJ1317_like"/>
    <property type="match status" value="1"/>
</dbReference>
<dbReference type="AlphaFoldDB" id="A0A7L9RT78"/>
<evidence type="ECO:0000256" key="5">
    <source>
        <dbReference type="SAM" id="Phobius"/>
    </source>
</evidence>
<dbReference type="EMBL" id="CP054719">
    <property type="protein sequence ID" value="QOL19817.1"/>
    <property type="molecule type" value="Genomic_DNA"/>
</dbReference>
<dbReference type="PANTHER" id="PTHR23518:SF2">
    <property type="entry name" value="MAJOR FACILITATOR SUPERFAMILY TRANSPORTER"/>
    <property type="match status" value="1"/>
</dbReference>
<evidence type="ECO:0000256" key="3">
    <source>
        <dbReference type="ARBA" id="ARBA00022989"/>
    </source>
</evidence>
<keyword evidence="4 5" id="KW-0472">Membrane</keyword>
<dbReference type="PANTHER" id="PTHR23518">
    <property type="entry name" value="C-METHYLTRANSFERASE"/>
    <property type="match status" value="1"/>
</dbReference>
<organism evidence="7 8">
    <name type="scientific">Candidatus Bodocaedibacter vickermanii</name>
    <dbReference type="NCBI Taxonomy" id="2741701"/>
    <lineage>
        <taxon>Bacteria</taxon>
        <taxon>Pseudomonadati</taxon>
        <taxon>Pseudomonadota</taxon>
        <taxon>Alphaproteobacteria</taxon>
        <taxon>Holosporales</taxon>
        <taxon>Candidatus Paracaedibacteraceae</taxon>
        <taxon>Candidatus Bodocaedibacter</taxon>
    </lineage>
</organism>
<dbReference type="Proteomes" id="UP000594001">
    <property type="component" value="Chromosome"/>
</dbReference>
<evidence type="ECO:0000259" key="6">
    <source>
        <dbReference type="PROSITE" id="PS50850"/>
    </source>
</evidence>
<sequence length="422" mass="46678">MPGHIKQPSSTVSRFFQSFSLRYIPKPIWALSISTLLMTLSGSIVFTIAPHYLIDVLHLDKQSVGWMEGVVESFALIVRMASGSLSDFFVRRKSIILMGYILSTVAKVGMPFAYGVSVLYFARITERIGNGLQAAPREALVGDLAPENVRGACYGVRNAFGKAGSSLGALIVFLILFTAFTTHVDAGTYQFIFLVGIIPSVIACIILYLFVQDKKQSVSNKPASVKPFRLNIKDLRYLGKRFWILMIVVAIFNFSHFSETFLQLRAREVGVSVVYAPLVMVLMNLTIALASYPVGNLSDRFGRKIFLFIGFICVILADILLALGQGYLSVFIAITFWGVQMAMTQGMIATLVTDTANPDYRGTAFGVLNVLTGIVYFIASPLYGWIWDTFGGMWPFLCSAVITVISFALLYGVMRRKSLRVK</sequence>
<feature type="transmembrane region" description="Helical" evidence="5">
    <location>
        <begin position="364"/>
        <end position="386"/>
    </location>
</feature>
<feature type="transmembrane region" description="Helical" evidence="5">
    <location>
        <begin position="392"/>
        <end position="413"/>
    </location>
</feature>
<dbReference type="Pfam" id="PF07690">
    <property type="entry name" value="MFS_1"/>
    <property type="match status" value="2"/>
</dbReference>
<gene>
    <name evidence="7" type="primary">nanT</name>
    <name evidence="7" type="ORF">CPBP_00586</name>
</gene>
<keyword evidence="2 5" id="KW-0812">Transmembrane</keyword>
<keyword evidence="8" id="KW-1185">Reference proteome</keyword>